<protein>
    <submittedName>
        <fullName evidence="4">Transcriptional regulator, MerR family</fullName>
    </submittedName>
</protein>
<dbReference type="AlphaFoldDB" id="Q3JRM2"/>
<evidence type="ECO:0000256" key="2">
    <source>
        <dbReference type="SAM" id="MobiDB-lite"/>
    </source>
</evidence>
<dbReference type="EMBL" id="CP000124">
    <property type="protein sequence ID" value="ABA47743.1"/>
    <property type="molecule type" value="Genomic_DNA"/>
</dbReference>
<dbReference type="GO" id="GO:0003677">
    <property type="term" value="F:DNA binding"/>
    <property type="evidence" value="ECO:0007669"/>
    <property type="project" value="UniProtKB-KW"/>
</dbReference>
<evidence type="ECO:0000259" key="3">
    <source>
        <dbReference type="PROSITE" id="PS50937"/>
    </source>
</evidence>
<dbReference type="GO" id="GO:0003700">
    <property type="term" value="F:DNA-binding transcription factor activity"/>
    <property type="evidence" value="ECO:0007669"/>
    <property type="project" value="InterPro"/>
</dbReference>
<dbReference type="EnsemblBacteria" id="ABA47743">
    <property type="protein sequence ID" value="ABA47743"/>
    <property type="gene ID" value="BURPS1710b_2386"/>
</dbReference>
<evidence type="ECO:0000256" key="1">
    <source>
        <dbReference type="ARBA" id="ARBA00023125"/>
    </source>
</evidence>
<dbReference type="InterPro" id="IPR009061">
    <property type="entry name" value="DNA-bd_dom_put_sf"/>
</dbReference>
<feature type="domain" description="HTH merR-type" evidence="3">
    <location>
        <begin position="103"/>
        <end position="172"/>
    </location>
</feature>
<dbReference type="SUPFAM" id="SSF46955">
    <property type="entry name" value="Putative DNA-binding domain"/>
    <property type="match status" value="1"/>
</dbReference>
<accession>Q3JRM2</accession>
<dbReference type="HOGENOM" id="CLU_1088507_0_0_4"/>
<dbReference type="InterPro" id="IPR000551">
    <property type="entry name" value="MerR-type_HTH_dom"/>
</dbReference>
<keyword evidence="1" id="KW-0238">DNA-binding</keyword>
<dbReference type="PROSITE" id="PS50937">
    <property type="entry name" value="HTH_MERR_2"/>
    <property type="match status" value="1"/>
</dbReference>
<dbReference type="PANTHER" id="PTHR30204">
    <property type="entry name" value="REDOX-CYCLING DRUG-SENSING TRANSCRIPTIONAL ACTIVATOR SOXR"/>
    <property type="match status" value="1"/>
</dbReference>
<evidence type="ECO:0000313" key="4">
    <source>
        <dbReference type="EMBL" id="ABA47743.1"/>
    </source>
</evidence>
<dbReference type="PROSITE" id="PS00552">
    <property type="entry name" value="HTH_MERR_1"/>
    <property type="match status" value="1"/>
</dbReference>
<dbReference type="CDD" id="cd01109">
    <property type="entry name" value="HTH_YyaN"/>
    <property type="match status" value="1"/>
</dbReference>
<dbReference type="PANTHER" id="PTHR30204:SF98">
    <property type="entry name" value="HTH-TYPE TRANSCRIPTIONAL REGULATOR ADHR"/>
    <property type="match status" value="1"/>
</dbReference>
<gene>
    <name evidence="4" type="ordered locus">BURPS1710b_2386</name>
</gene>
<name>Q3JRM2_BURP1</name>
<evidence type="ECO:0000313" key="5">
    <source>
        <dbReference type="Proteomes" id="UP000002700"/>
    </source>
</evidence>
<dbReference type="KEGG" id="bpm:BURPS1710b_2386"/>
<dbReference type="Gene3D" id="1.10.1660.10">
    <property type="match status" value="1"/>
</dbReference>
<dbReference type="PRINTS" id="PR00040">
    <property type="entry name" value="HTHMERR"/>
</dbReference>
<feature type="region of interest" description="Disordered" evidence="2">
    <location>
        <begin position="223"/>
        <end position="255"/>
    </location>
</feature>
<organism evidence="4 5">
    <name type="scientific">Burkholderia pseudomallei (strain 1710b)</name>
    <dbReference type="NCBI Taxonomy" id="320372"/>
    <lineage>
        <taxon>Bacteria</taxon>
        <taxon>Pseudomonadati</taxon>
        <taxon>Pseudomonadota</taxon>
        <taxon>Betaproteobacteria</taxon>
        <taxon>Burkholderiales</taxon>
        <taxon>Burkholderiaceae</taxon>
        <taxon>Burkholderia</taxon>
        <taxon>pseudomallei group</taxon>
    </lineage>
</organism>
<reference evidence="4 5" key="1">
    <citation type="submission" date="2005-09" db="EMBL/GenBank/DDBJ databases">
        <authorList>
            <person name="Woods D.E."/>
            <person name="Nierman W.C."/>
        </authorList>
    </citation>
    <scope>NUCLEOTIDE SEQUENCE [LARGE SCALE GENOMIC DNA]</scope>
    <source>
        <strain evidence="4 5">1710b</strain>
    </source>
</reference>
<dbReference type="SMART" id="SM00422">
    <property type="entry name" value="HTH_MERR"/>
    <property type="match status" value="1"/>
</dbReference>
<proteinExistence type="predicted"/>
<sequence>MPFLRQRGNVAHRRRHCKGCRAGCGRVLTIFDGKRAAGPPGRRRAAKWLDAVTECGAATRPGAATPAAHPDAGPRAALDLECTLSPNLENVMSNAPKQPSPRALTIGQVAALVGVSTHTLRYYEQAGLLRSISRTPSGHRLYAPADLDWLRFVMRLKATGMPIAGMQAFAELRAQGDATFGERRALLAAHRDAVRAQIGALQTNLDSIVEKIAYYERAERDAVRQARTTTQSQPDKDERWSNAFRKTATRAAGTS</sequence>
<dbReference type="Proteomes" id="UP000002700">
    <property type="component" value="Chromosome I"/>
</dbReference>
<dbReference type="Pfam" id="PF13411">
    <property type="entry name" value="MerR_1"/>
    <property type="match status" value="1"/>
</dbReference>
<dbReference type="InterPro" id="IPR047057">
    <property type="entry name" value="MerR_fam"/>
</dbReference>